<accession>A0A1T5DWS1</accession>
<sequence>MINIRKANAADYDRLMEIWSSAVLATHDFLNPTDFELFATLIPTEFFPQLEVYLLERNGEIVAFFAVSADNLEMLFVDAACHGQGLGKIAVRYVLDRLQVYRVDVNEQNPQAIQFYLRMGYAQKGRSERDGMGKPYPLLHLEYEPVLDT</sequence>
<keyword evidence="2" id="KW-0012">Acyltransferase</keyword>
<dbReference type="PANTHER" id="PTHR43800:SF1">
    <property type="entry name" value="PEPTIDYL-LYSINE N-ACETYLTRANSFERASE YJAB"/>
    <property type="match status" value="1"/>
</dbReference>
<dbReference type="CDD" id="cd04301">
    <property type="entry name" value="NAT_SF"/>
    <property type="match status" value="1"/>
</dbReference>
<evidence type="ECO:0000256" key="1">
    <source>
        <dbReference type="ARBA" id="ARBA00022679"/>
    </source>
</evidence>
<evidence type="ECO:0000313" key="5">
    <source>
        <dbReference type="Proteomes" id="UP000190150"/>
    </source>
</evidence>
<feature type="domain" description="N-acetyltransferase" evidence="3">
    <location>
        <begin position="2"/>
        <end position="148"/>
    </location>
</feature>
<name>A0A1T5DWS1_9SPHI</name>
<dbReference type="PANTHER" id="PTHR43800">
    <property type="entry name" value="PEPTIDYL-LYSINE N-ACETYLTRANSFERASE YJAB"/>
    <property type="match status" value="1"/>
</dbReference>
<dbReference type="STRING" id="1513896.SAMN05660841_02201"/>
<evidence type="ECO:0000259" key="3">
    <source>
        <dbReference type="PROSITE" id="PS51186"/>
    </source>
</evidence>
<dbReference type="Proteomes" id="UP000190150">
    <property type="component" value="Unassembled WGS sequence"/>
</dbReference>
<gene>
    <name evidence="4" type="ORF">SAMN05660841_02201</name>
</gene>
<dbReference type="Gene3D" id="3.40.630.30">
    <property type="match status" value="1"/>
</dbReference>
<evidence type="ECO:0000313" key="4">
    <source>
        <dbReference type="EMBL" id="SKB76232.1"/>
    </source>
</evidence>
<keyword evidence="5" id="KW-1185">Reference proteome</keyword>
<dbReference type="InterPro" id="IPR016181">
    <property type="entry name" value="Acyl_CoA_acyltransferase"/>
</dbReference>
<protein>
    <submittedName>
        <fullName evidence="4">Putative acetyltransferase</fullName>
    </submittedName>
</protein>
<reference evidence="5" key="1">
    <citation type="submission" date="2017-02" db="EMBL/GenBank/DDBJ databases">
        <authorList>
            <person name="Varghese N."/>
            <person name="Submissions S."/>
        </authorList>
    </citation>
    <scope>NUCLEOTIDE SEQUENCE [LARGE SCALE GENOMIC DNA]</scope>
    <source>
        <strain evidence="5">DSM 24091</strain>
    </source>
</reference>
<organism evidence="4 5">
    <name type="scientific">Sphingobacterium nematocida</name>
    <dbReference type="NCBI Taxonomy" id="1513896"/>
    <lineage>
        <taxon>Bacteria</taxon>
        <taxon>Pseudomonadati</taxon>
        <taxon>Bacteroidota</taxon>
        <taxon>Sphingobacteriia</taxon>
        <taxon>Sphingobacteriales</taxon>
        <taxon>Sphingobacteriaceae</taxon>
        <taxon>Sphingobacterium</taxon>
    </lineage>
</organism>
<dbReference type="RefSeq" id="WP_079643136.1">
    <property type="nucleotide sequence ID" value="NZ_FUZF01000009.1"/>
</dbReference>
<dbReference type="SUPFAM" id="SSF55729">
    <property type="entry name" value="Acyl-CoA N-acyltransferases (Nat)"/>
    <property type="match status" value="1"/>
</dbReference>
<dbReference type="EMBL" id="FUZF01000009">
    <property type="protein sequence ID" value="SKB76232.1"/>
    <property type="molecule type" value="Genomic_DNA"/>
</dbReference>
<evidence type="ECO:0000256" key="2">
    <source>
        <dbReference type="ARBA" id="ARBA00023315"/>
    </source>
</evidence>
<dbReference type="PROSITE" id="PS51186">
    <property type="entry name" value="GNAT"/>
    <property type="match status" value="1"/>
</dbReference>
<keyword evidence="1 4" id="KW-0808">Transferase</keyword>
<dbReference type="Pfam" id="PF00583">
    <property type="entry name" value="Acetyltransf_1"/>
    <property type="match status" value="1"/>
</dbReference>
<dbReference type="AlphaFoldDB" id="A0A1T5DWS1"/>
<dbReference type="InterPro" id="IPR000182">
    <property type="entry name" value="GNAT_dom"/>
</dbReference>
<proteinExistence type="predicted"/>
<dbReference type="GO" id="GO:0016747">
    <property type="term" value="F:acyltransferase activity, transferring groups other than amino-acyl groups"/>
    <property type="evidence" value="ECO:0007669"/>
    <property type="project" value="InterPro"/>
</dbReference>
<dbReference type="OrthoDB" id="9789605at2"/>